<keyword evidence="1" id="KW-0732">Signal</keyword>
<evidence type="ECO:0000259" key="2">
    <source>
        <dbReference type="Pfam" id="PF01826"/>
    </source>
</evidence>
<accession>A0A8X7C1T1</accession>
<feature type="signal peptide" evidence="1">
    <location>
        <begin position="1"/>
        <end position="23"/>
    </location>
</feature>
<dbReference type="Proteomes" id="UP000886998">
    <property type="component" value="Unassembled WGS sequence"/>
</dbReference>
<comment type="caution">
    <text evidence="3">The sequence shown here is derived from an EMBL/GenBank/DDBJ whole genome shotgun (WGS) entry which is preliminary data.</text>
</comment>
<sequence>MNKYTLTLAFCLFLLSVLELSRGCGVNERYTDCVNPCNTCRLIGVHCSIICESGCDCIEGHRKNQYGICIPERSCTRSEGQ</sequence>
<name>A0A8X7C1T1_9ARAC</name>
<gene>
    <name evidence="3" type="ORF">TNIN_153501</name>
</gene>
<dbReference type="SUPFAM" id="SSF57567">
    <property type="entry name" value="Serine protease inhibitors"/>
    <property type="match status" value="1"/>
</dbReference>
<dbReference type="AlphaFoldDB" id="A0A8X7C1T1"/>
<feature type="domain" description="TIL" evidence="2">
    <location>
        <begin position="24"/>
        <end position="75"/>
    </location>
</feature>
<reference evidence="3" key="1">
    <citation type="submission" date="2020-08" db="EMBL/GenBank/DDBJ databases">
        <title>Multicomponent nature underlies the extraordinary mechanical properties of spider dragline silk.</title>
        <authorList>
            <person name="Kono N."/>
            <person name="Nakamura H."/>
            <person name="Mori M."/>
            <person name="Yoshida Y."/>
            <person name="Ohtoshi R."/>
            <person name="Malay A.D."/>
            <person name="Moran D.A.P."/>
            <person name="Tomita M."/>
            <person name="Numata K."/>
            <person name="Arakawa K."/>
        </authorList>
    </citation>
    <scope>NUCLEOTIDE SEQUENCE</scope>
</reference>
<proteinExistence type="predicted"/>
<evidence type="ECO:0000313" key="4">
    <source>
        <dbReference type="Proteomes" id="UP000886998"/>
    </source>
</evidence>
<evidence type="ECO:0000256" key="1">
    <source>
        <dbReference type="SAM" id="SignalP"/>
    </source>
</evidence>
<dbReference type="InterPro" id="IPR036084">
    <property type="entry name" value="Ser_inhib-like_sf"/>
</dbReference>
<dbReference type="InterPro" id="IPR002919">
    <property type="entry name" value="TIL_dom"/>
</dbReference>
<dbReference type="Pfam" id="PF01826">
    <property type="entry name" value="TIL"/>
    <property type="match status" value="1"/>
</dbReference>
<keyword evidence="4" id="KW-1185">Reference proteome</keyword>
<organism evidence="3 4">
    <name type="scientific">Trichonephila inaurata madagascariensis</name>
    <dbReference type="NCBI Taxonomy" id="2747483"/>
    <lineage>
        <taxon>Eukaryota</taxon>
        <taxon>Metazoa</taxon>
        <taxon>Ecdysozoa</taxon>
        <taxon>Arthropoda</taxon>
        <taxon>Chelicerata</taxon>
        <taxon>Arachnida</taxon>
        <taxon>Araneae</taxon>
        <taxon>Araneomorphae</taxon>
        <taxon>Entelegynae</taxon>
        <taxon>Araneoidea</taxon>
        <taxon>Nephilidae</taxon>
        <taxon>Trichonephila</taxon>
        <taxon>Trichonephila inaurata</taxon>
    </lineage>
</organism>
<evidence type="ECO:0000313" key="3">
    <source>
        <dbReference type="EMBL" id="GFY49729.1"/>
    </source>
</evidence>
<dbReference type="CDD" id="cd19941">
    <property type="entry name" value="TIL"/>
    <property type="match status" value="1"/>
</dbReference>
<dbReference type="EMBL" id="BMAV01007148">
    <property type="protein sequence ID" value="GFY49729.1"/>
    <property type="molecule type" value="Genomic_DNA"/>
</dbReference>
<protein>
    <recommendedName>
        <fullName evidence="2">TIL domain-containing protein</fullName>
    </recommendedName>
</protein>
<dbReference type="OrthoDB" id="6236007at2759"/>
<dbReference type="Gene3D" id="2.10.25.10">
    <property type="entry name" value="Laminin"/>
    <property type="match status" value="1"/>
</dbReference>
<feature type="chain" id="PRO_5036478211" description="TIL domain-containing protein" evidence="1">
    <location>
        <begin position="24"/>
        <end position="81"/>
    </location>
</feature>